<organism evidence="1 2">
    <name type="scientific">Ambispora gerdemannii</name>
    <dbReference type="NCBI Taxonomy" id="144530"/>
    <lineage>
        <taxon>Eukaryota</taxon>
        <taxon>Fungi</taxon>
        <taxon>Fungi incertae sedis</taxon>
        <taxon>Mucoromycota</taxon>
        <taxon>Glomeromycotina</taxon>
        <taxon>Glomeromycetes</taxon>
        <taxon>Archaeosporales</taxon>
        <taxon>Ambisporaceae</taxon>
        <taxon>Ambispora</taxon>
    </lineage>
</organism>
<dbReference type="Proteomes" id="UP000789831">
    <property type="component" value="Unassembled WGS sequence"/>
</dbReference>
<sequence>MSSLLLRPRFFSTKTNNLTVFRTLYPRVRNDTNNNLFVCSSSNVAYSIRKYASLSHDDPHHDDEHSTAETDKLPKEPGFNTPFWRKSLFVVILGFAWYHVDKYITKNGLERHPITALVESWITPEPVNRQLEKPLIKRVRYPEAFDIKSPYNVIPGTDVDLSDLVIRKDYY</sequence>
<gene>
    <name evidence="1" type="ORF">AGERDE_LOCUS1167</name>
</gene>
<proteinExistence type="predicted"/>
<comment type="caution">
    <text evidence="1">The sequence shown here is derived from an EMBL/GenBank/DDBJ whole genome shotgun (WGS) entry which is preliminary data.</text>
</comment>
<evidence type="ECO:0000313" key="1">
    <source>
        <dbReference type="EMBL" id="CAG8442450.1"/>
    </source>
</evidence>
<keyword evidence="2" id="KW-1185">Reference proteome</keyword>
<reference evidence="1" key="1">
    <citation type="submission" date="2021-06" db="EMBL/GenBank/DDBJ databases">
        <authorList>
            <person name="Kallberg Y."/>
            <person name="Tangrot J."/>
            <person name="Rosling A."/>
        </authorList>
    </citation>
    <scope>NUCLEOTIDE SEQUENCE</scope>
    <source>
        <strain evidence="1">MT106</strain>
    </source>
</reference>
<protein>
    <submittedName>
        <fullName evidence="1">13676_t:CDS:1</fullName>
    </submittedName>
</protein>
<evidence type="ECO:0000313" key="2">
    <source>
        <dbReference type="Proteomes" id="UP000789831"/>
    </source>
</evidence>
<dbReference type="AlphaFoldDB" id="A0A9N8V4Y0"/>
<accession>A0A9N8V4Y0</accession>
<dbReference type="OrthoDB" id="2120038at2759"/>
<name>A0A9N8V4Y0_9GLOM</name>
<dbReference type="EMBL" id="CAJVPL010000076">
    <property type="protein sequence ID" value="CAG8442450.1"/>
    <property type="molecule type" value="Genomic_DNA"/>
</dbReference>